<dbReference type="EMBL" id="CP018092">
    <property type="protein sequence ID" value="ATS18717.1"/>
    <property type="molecule type" value="Genomic_DNA"/>
</dbReference>
<organism evidence="1 2">
    <name type="scientific">Parathermosynechococcus lividus PCC 6715</name>
    <dbReference type="NCBI Taxonomy" id="1917166"/>
    <lineage>
        <taxon>Bacteria</taxon>
        <taxon>Bacillati</taxon>
        <taxon>Cyanobacteriota</taxon>
        <taxon>Cyanophyceae</taxon>
        <taxon>Acaryochloridales</taxon>
        <taxon>Thermosynechococcaceae</taxon>
        <taxon>Parathermosynechococcus</taxon>
    </lineage>
</organism>
<keyword evidence="2" id="KW-1185">Reference proteome</keyword>
<dbReference type="AlphaFoldDB" id="A0A2D2Q380"/>
<dbReference type="InterPro" id="IPR018588">
    <property type="entry name" value="Dihaem_cytochrome-c"/>
</dbReference>
<evidence type="ECO:0000313" key="1">
    <source>
        <dbReference type="EMBL" id="ATS18717.1"/>
    </source>
</evidence>
<reference evidence="2" key="2">
    <citation type="journal article" date="2022" name="Front. Microbiol.">
        <title>Comparative Genomic Analysis Revealed Distinct Molecular Components and Organization of CO2-Concentrating Mechanism in Thermophilic Cyanobacteria.</title>
        <authorList>
            <person name="Tang J."/>
            <person name="Zhou H."/>
            <person name="Yao D."/>
            <person name="Riaz S."/>
            <person name="You D."/>
            <person name="Klepacz-Smolka A."/>
            <person name="Daroch M."/>
        </authorList>
    </citation>
    <scope>NUCLEOTIDE SEQUENCE [LARGE SCALE GENOMIC DNA]</scope>
    <source>
        <strain evidence="2">PCC 6715</strain>
    </source>
</reference>
<sequence length="170" mass="18983">MISQTGRRQQWRLWLGLAVLGLCALVGMGLGAIAAPDFSGTVDVLPLNAQLGAQIYLRRCGTCHLALPPETMPAEAWQVLIQDTNHYGATLPPIPRPEMIPLWNYLRTYSRALGADAQIPFRVGRSPFFRILHPRVELPEPVTFGSCSQCHPKATLFNFRELTPEWQHSP</sequence>
<proteinExistence type="predicted"/>
<accession>A0A2D2Q380</accession>
<dbReference type="Pfam" id="PF09626">
    <property type="entry name" value="DHC"/>
    <property type="match status" value="1"/>
</dbReference>
<dbReference type="KEGG" id="slw:BRW62_08090"/>
<dbReference type="OrthoDB" id="5296814at2"/>
<protein>
    <submittedName>
        <fullName evidence="1">Cytochrome C</fullName>
    </submittedName>
</protein>
<dbReference type="Proteomes" id="UP000231057">
    <property type="component" value="Chromosome"/>
</dbReference>
<gene>
    <name evidence="1" type="ORF">BRW62_08090</name>
</gene>
<name>A0A2D2Q380_PARLV</name>
<evidence type="ECO:0000313" key="2">
    <source>
        <dbReference type="Proteomes" id="UP000231057"/>
    </source>
</evidence>
<reference evidence="1 2" key="1">
    <citation type="submission" date="2016-11" db="EMBL/GenBank/DDBJ databases">
        <title>Complete genome sequence of thermophilic cyanobacteria strain Synechococcus sp. PCC6715.</title>
        <authorList>
            <person name="Tang J."/>
            <person name="Daroch M."/>
            <person name="Liang Y."/>
            <person name="Jiang D."/>
            <person name="Shah M."/>
        </authorList>
    </citation>
    <scope>NUCLEOTIDE SEQUENCE [LARGE SCALE GENOMIC DNA]</scope>
    <source>
        <strain evidence="1 2">PCC 6715</strain>
    </source>
</reference>
<dbReference type="RefSeq" id="WP_099799058.1">
    <property type="nucleotide sequence ID" value="NZ_CP018092.1"/>
</dbReference>